<keyword evidence="3" id="KW-1185">Reference proteome</keyword>
<dbReference type="InterPro" id="IPR011105">
    <property type="entry name" value="Cell_wall_hydrolase_SleB"/>
</dbReference>
<organism evidence="2 3">
    <name type="scientific">Magnetospirillum sulfuroxidans</name>
    <dbReference type="NCBI Taxonomy" id="611300"/>
    <lineage>
        <taxon>Bacteria</taxon>
        <taxon>Pseudomonadati</taxon>
        <taxon>Pseudomonadota</taxon>
        <taxon>Alphaproteobacteria</taxon>
        <taxon>Rhodospirillales</taxon>
        <taxon>Rhodospirillaceae</taxon>
        <taxon>Magnetospirillum</taxon>
    </lineage>
</organism>
<dbReference type="Proteomes" id="UP000680714">
    <property type="component" value="Unassembled WGS sequence"/>
</dbReference>
<protein>
    <submittedName>
        <fullName evidence="2">Cell wall hydrolase</fullName>
    </submittedName>
</protein>
<reference evidence="2 3" key="1">
    <citation type="submission" date="2021-04" db="EMBL/GenBank/DDBJ databases">
        <title>Magnetospirillum sulfuroxidans sp. nov., a facultative chemolithoautotrophic sulfur-oxidizing alphaproteobacterium isolated from freshwater sediment and proposals for Paramagetospirillum gen. nov., and Magnetospirillaceae fam. nov.</title>
        <authorList>
            <person name="Koziaeva V."/>
            <person name="Geelhoed J.S."/>
            <person name="Sorokin D.Y."/>
            <person name="Grouzdev D.S."/>
        </authorList>
    </citation>
    <scope>NUCLEOTIDE SEQUENCE [LARGE SCALE GENOMIC DNA]</scope>
    <source>
        <strain evidence="2 3">J10</strain>
    </source>
</reference>
<keyword evidence="2" id="KW-0378">Hydrolase</keyword>
<sequence>MSIEPVILVEAIADAESQTPPAKPGSVVDILARTLWGEARGEPVRGIEAVAAIIINRVKRAQRHGGRYWWGASIEQVCQKPWQFSCWNENDPNRAKLGAVTEKDRIFRICLRVARRAVAGGLDDPTRGSTHYHTKSIAPPWARSRNPAAEIGNHLFYNDVE</sequence>
<name>A0ABS5I9W3_9PROT</name>
<dbReference type="Pfam" id="PF07486">
    <property type="entry name" value="Hydrolase_2"/>
    <property type="match status" value="1"/>
</dbReference>
<proteinExistence type="predicted"/>
<accession>A0ABS5I9W3</accession>
<comment type="caution">
    <text evidence="2">The sequence shown here is derived from an EMBL/GenBank/DDBJ whole genome shotgun (WGS) entry which is preliminary data.</text>
</comment>
<gene>
    <name evidence="2" type="ORF">KEC16_05795</name>
</gene>
<evidence type="ECO:0000259" key="1">
    <source>
        <dbReference type="Pfam" id="PF07486"/>
    </source>
</evidence>
<evidence type="ECO:0000313" key="3">
    <source>
        <dbReference type="Proteomes" id="UP000680714"/>
    </source>
</evidence>
<dbReference type="RefSeq" id="WP_211546766.1">
    <property type="nucleotide sequence ID" value="NZ_JAGTUF010000003.1"/>
</dbReference>
<dbReference type="GO" id="GO:0016787">
    <property type="term" value="F:hydrolase activity"/>
    <property type="evidence" value="ECO:0007669"/>
    <property type="project" value="UniProtKB-KW"/>
</dbReference>
<dbReference type="Gene3D" id="1.10.10.2520">
    <property type="entry name" value="Cell wall hydrolase SleB, domain 1"/>
    <property type="match status" value="1"/>
</dbReference>
<dbReference type="EMBL" id="JAGTUF010000003">
    <property type="protein sequence ID" value="MBR9971219.1"/>
    <property type="molecule type" value="Genomic_DNA"/>
</dbReference>
<dbReference type="InterPro" id="IPR042047">
    <property type="entry name" value="SleB_dom1"/>
</dbReference>
<evidence type="ECO:0000313" key="2">
    <source>
        <dbReference type="EMBL" id="MBR9971219.1"/>
    </source>
</evidence>
<feature type="domain" description="Cell wall hydrolase SleB" evidence="1">
    <location>
        <begin position="41"/>
        <end position="157"/>
    </location>
</feature>